<sequence length="383" mass="43490">MVLRGEKLARSLLTARVRVNETNHEVEGFFVGNLDERLLEIAQVDGRKEQMRQQLQAERQQLLQQLAGSAGDVRRAEDEARLFEAMFAQFQAIRDSGLTCFGCGEELAAFDRKLAEIGKNIEDAKRNRDPKLVADLERLAAEVKTANRLKTETQDASTRAHSAKDRAEGAYEDYMKNNREVLAVARRARARQLLDGFPQSREMSDYRSKVAEMAAQSLSDRIAGLTADRENRSTNRRSTLMREMTGAVNKHGQDFYLVPPFTAEEATPSAVEQWAVAEKDRLDGHELVQYAEQCRNAETEMTSAFRDDLLHRLDDAFTGIKSTLNELNRHLKDRQFHGRDYYSFKALEAPTHVARRPNGRHCGQACERGRKPRDSARKGCRSC</sequence>
<dbReference type="AlphaFoldDB" id="A0A562K8Q8"/>
<dbReference type="Proteomes" id="UP000317176">
    <property type="component" value="Unassembled WGS sequence"/>
</dbReference>
<organism evidence="3 4">
    <name type="scientific">Bradyrhizobium daqingense</name>
    <dbReference type="NCBI Taxonomy" id="993502"/>
    <lineage>
        <taxon>Bacteria</taxon>
        <taxon>Pseudomonadati</taxon>
        <taxon>Pseudomonadota</taxon>
        <taxon>Alphaproteobacteria</taxon>
        <taxon>Hyphomicrobiales</taxon>
        <taxon>Nitrobacteraceae</taxon>
        <taxon>Bradyrhizobium</taxon>
    </lineage>
</organism>
<keyword evidence="4" id="KW-1185">Reference proteome</keyword>
<evidence type="ECO:0000313" key="3">
    <source>
        <dbReference type="EMBL" id="TWH91766.1"/>
    </source>
</evidence>
<feature type="coiled-coil region" evidence="1">
    <location>
        <begin position="41"/>
        <end position="79"/>
    </location>
</feature>
<dbReference type="EMBL" id="VLKL01000060">
    <property type="protein sequence ID" value="TWH91766.1"/>
    <property type="molecule type" value="Genomic_DNA"/>
</dbReference>
<name>A0A562K8Q8_9BRAD</name>
<feature type="region of interest" description="Disordered" evidence="2">
    <location>
        <begin position="359"/>
        <end position="383"/>
    </location>
</feature>
<dbReference type="PANTHER" id="PTHR32182">
    <property type="entry name" value="DNA REPLICATION AND REPAIR PROTEIN RECF"/>
    <property type="match status" value="1"/>
</dbReference>
<feature type="compositionally biased region" description="Basic and acidic residues" evidence="2">
    <location>
        <begin position="367"/>
        <end position="377"/>
    </location>
</feature>
<feature type="coiled-coil region" evidence="1">
    <location>
        <begin position="107"/>
        <end position="156"/>
    </location>
</feature>
<keyword evidence="1" id="KW-0175">Coiled coil</keyword>
<dbReference type="GO" id="GO:0006302">
    <property type="term" value="P:double-strand break repair"/>
    <property type="evidence" value="ECO:0007669"/>
    <property type="project" value="TreeGrafter"/>
</dbReference>
<dbReference type="PANTHER" id="PTHR32182:SF0">
    <property type="entry name" value="DNA REPLICATION AND REPAIR PROTEIN RECF"/>
    <property type="match status" value="1"/>
</dbReference>
<protein>
    <submittedName>
        <fullName evidence="3">Uncharacterized protein</fullName>
    </submittedName>
</protein>
<proteinExistence type="predicted"/>
<reference evidence="3 4" key="1">
    <citation type="journal article" date="2015" name="Stand. Genomic Sci.">
        <title>Genomic Encyclopedia of Bacterial and Archaeal Type Strains, Phase III: the genomes of soil and plant-associated and newly described type strains.</title>
        <authorList>
            <person name="Whitman W.B."/>
            <person name="Woyke T."/>
            <person name="Klenk H.P."/>
            <person name="Zhou Y."/>
            <person name="Lilburn T.G."/>
            <person name="Beck B.J."/>
            <person name="De Vos P."/>
            <person name="Vandamme P."/>
            <person name="Eisen J.A."/>
            <person name="Garrity G."/>
            <person name="Hugenholtz P."/>
            <person name="Kyrpides N.C."/>
        </authorList>
    </citation>
    <scope>NUCLEOTIDE SEQUENCE [LARGE SCALE GENOMIC DNA]</scope>
    <source>
        <strain evidence="3 4">CGMCC 1.10947</strain>
    </source>
</reference>
<gene>
    <name evidence="3" type="ORF">IQ17_07327</name>
</gene>
<accession>A0A562K8Q8</accession>
<dbReference type="GO" id="GO:0000731">
    <property type="term" value="P:DNA synthesis involved in DNA repair"/>
    <property type="evidence" value="ECO:0007669"/>
    <property type="project" value="TreeGrafter"/>
</dbReference>
<evidence type="ECO:0000313" key="4">
    <source>
        <dbReference type="Proteomes" id="UP000317176"/>
    </source>
</evidence>
<evidence type="ECO:0000256" key="1">
    <source>
        <dbReference type="SAM" id="Coils"/>
    </source>
</evidence>
<evidence type="ECO:0000256" key="2">
    <source>
        <dbReference type="SAM" id="MobiDB-lite"/>
    </source>
</evidence>
<comment type="caution">
    <text evidence="3">The sequence shown here is derived from an EMBL/GenBank/DDBJ whole genome shotgun (WGS) entry which is preliminary data.</text>
</comment>